<dbReference type="KEGG" id="vg:26647813"/>
<dbReference type="Proteomes" id="UP000033015">
    <property type="component" value="Segment"/>
</dbReference>
<dbReference type="GeneID" id="26647813"/>
<evidence type="ECO:0000313" key="2">
    <source>
        <dbReference type="Proteomes" id="UP000033015"/>
    </source>
</evidence>
<evidence type="ECO:0000313" key="1">
    <source>
        <dbReference type="EMBL" id="AKA61438.1"/>
    </source>
</evidence>
<accession>A0A0E3JJ25</accession>
<name>A0A0E3JJ25_9CAUD</name>
<dbReference type="RefSeq" id="YP_009203614.1">
    <property type="nucleotide sequence ID" value="NC_028856.1"/>
</dbReference>
<keyword evidence="2" id="KW-1185">Reference proteome</keyword>
<reference evidence="1 2" key="1">
    <citation type="journal article" date="2015" name="Genome Announc.">
        <title>Complete Genome Sequence of Bacillus megaterium Siphophage Stahl.</title>
        <authorList>
            <person name="Brizendine A.M."/>
            <person name="Rousseau S."/>
            <person name="Hernandez A.C."/>
            <person name="Kuty Everett G.F."/>
        </authorList>
    </citation>
    <scope>NUCLEOTIDE SEQUENCE [LARGE SCALE GENOMIC DNA]</scope>
</reference>
<organism evidence="1 2">
    <name type="scientific">Bacillus phage Stahl</name>
    <dbReference type="NCBI Taxonomy" id="1610832"/>
    <lineage>
        <taxon>Viruses</taxon>
        <taxon>Duplodnaviria</taxon>
        <taxon>Heunggongvirae</taxon>
        <taxon>Uroviricota</taxon>
        <taxon>Caudoviricetes</taxon>
        <taxon>Slashvirus</taxon>
        <taxon>Slashvirus stahl</taxon>
    </lineage>
</organism>
<sequence length="65" mass="7767">MNVLEHHIKSVISVKPYTAEWTKEHPHTFLKITLVANCYGREQEYNLIRTAEEWEQIEKQGYFMG</sequence>
<dbReference type="EMBL" id="KP696447">
    <property type="protein sequence ID" value="AKA61438.1"/>
    <property type="molecule type" value="Genomic_DNA"/>
</dbReference>
<protein>
    <submittedName>
        <fullName evidence="1">Uncharacterized protein</fullName>
    </submittedName>
</protein>
<proteinExistence type="predicted"/>
<reference evidence="2" key="2">
    <citation type="submission" date="2015-01" db="EMBL/GenBank/DDBJ databases">
        <title>Complete Genome of Bacillus megaterium Siphophage Stahl.</title>
        <authorList>
            <person name="Brizendine A.M."/>
            <person name="Rousseau S."/>
            <person name="Hernandez A.C."/>
            <person name="Everett G.F.K."/>
        </authorList>
    </citation>
    <scope>NUCLEOTIDE SEQUENCE [LARGE SCALE GENOMIC DNA]</scope>
</reference>
<dbReference type="OrthoDB" id="27700at10239"/>
<gene>
    <name evidence="1" type="ORF">CPT_Stahl10</name>
</gene>